<evidence type="ECO:0000256" key="5">
    <source>
        <dbReference type="ARBA" id="ARBA00022679"/>
    </source>
</evidence>
<dbReference type="KEGG" id="pic:PICST_41120"/>
<dbReference type="OrthoDB" id="443402at2759"/>
<dbReference type="Pfam" id="PF08123">
    <property type="entry name" value="DOT1"/>
    <property type="match status" value="1"/>
</dbReference>
<evidence type="ECO:0000256" key="4">
    <source>
        <dbReference type="ARBA" id="ARBA00022603"/>
    </source>
</evidence>
<dbReference type="EC" id="2.1.1.360" evidence="2 11"/>
<feature type="region of interest" description="Disordered" evidence="13">
    <location>
        <begin position="345"/>
        <end position="455"/>
    </location>
</feature>
<evidence type="ECO:0000256" key="8">
    <source>
        <dbReference type="ARBA" id="ARBA00023242"/>
    </source>
</evidence>
<sequence length="1039" mass="119382">VKTLTASNVWTQDEIEHFHTCIVHNATRTGMGHLIEQKSIAELNNAVTQLMSRFYWTKGEMTFLENHLGAGVAELCHEIPLRAKHGIVQMKSVRDLEVTIAEKKVVNLTDSSMEDTTEDDNLAYCIQHDLSRETLEALFPDWSLSETLDRIVFQAGPLDSIALTTGEKQIIKDSIKKQKSLESVQFNFPCRSKDYLVEKFKEFEFVSSRKTKFKSLSERLLYEAKWVLYSSGETFTTTRRSRKRALEESFETMEKEALVSIYTKPAPKQEMTPEELEERERRREALKESRRLANERKALLRKQRKEDLERRKAAGLIKAKPKSDITHSIKDLLAGSEHFQSVIGDKKKVEEGQKRKRIQAVHYRPEIEPKKPSKLKVRHRQAEKSKIKLALKLKKQQEHNKRKPKKEPKKKKKTVEEESLATPETEEFIKEEIDEDEEEEEEEDTYSPFDPVDLNSDSFVPLHGRQFYAEEIYVDKPHVPELKFVEVTEESENSLISSSTLTETKRIMTTNDDDIVYEDCLAADIIRSHIKNYRDLPISFPPLLDPSSSERKIYPTNKVRIRFLLYPQHCESFILAAPKTNELDPVYEIIKLFMIHYALFFSHSSEIRRIITEEYCQKIEHSIEENDFSDFMFVVDKWNALMLKLSPNEEAVQSIVQSGKEDINAGLRSYLSEQEIRVPTSEDLKLQAFLEAVILEDLSPTFQLIKEEPSDAEKQEFVPKHLGDVEAPKNVSDELKDMKPDDYNLIFFTRLKEKTEISRFATQQILLRIYSRIVSTDSRKLRSYKAFTAEVYGELLPSFTSEVLEKVNLLPNQKFYDLGSGVGNTTFQAALEFGASMSGGCELMEHASKLTKLQEGLLQKHMAVLGLKKLNFNFALSQSFVDNDPVRDAASDCEVLIINNYLFDGNLNAEVGRLLCGLKPGTKIISLRNFISPRYRATGDTIFDFFKVEKHEMSDFLSVSWTANKVPYYISTVQDRILPEYLGKDESPDSDRSTPTLKSENGSSENLAGSLTPFTATPEPDMFKDLSCVLGDEDDILLH</sequence>
<comment type="subcellular location">
    <subcellularLocation>
        <location evidence="1 11">Nucleus</location>
    </subcellularLocation>
</comment>
<evidence type="ECO:0000259" key="14">
    <source>
        <dbReference type="PROSITE" id="PS51569"/>
    </source>
</evidence>
<feature type="domain" description="DOT1" evidence="14">
    <location>
        <begin position="667"/>
        <end position="986"/>
    </location>
</feature>
<feature type="coiled-coil region" evidence="12">
    <location>
        <begin position="276"/>
        <end position="303"/>
    </location>
</feature>
<dbReference type="InterPro" id="IPR030445">
    <property type="entry name" value="H3-K79_meTrfase"/>
</dbReference>
<organism evidence="15 16">
    <name type="scientific">Scheffersomyces stipitis (strain ATCC 58785 / CBS 6054 / NBRC 10063 / NRRL Y-11545)</name>
    <name type="common">Yeast</name>
    <name type="synonym">Pichia stipitis</name>
    <dbReference type="NCBI Taxonomy" id="322104"/>
    <lineage>
        <taxon>Eukaryota</taxon>
        <taxon>Fungi</taxon>
        <taxon>Dikarya</taxon>
        <taxon>Ascomycota</taxon>
        <taxon>Saccharomycotina</taxon>
        <taxon>Pichiomycetes</taxon>
        <taxon>Debaryomycetaceae</taxon>
        <taxon>Scheffersomyces</taxon>
    </lineage>
</organism>
<dbReference type="OMA" id="NFIPPRY"/>
<dbReference type="GO" id="GO:0140956">
    <property type="term" value="F:histone H3K79 trimethyltransferase activity"/>
    <property type="evidence" value="ECO:0007669"/>
    <property type="project" value="UniProtKB-EC"/>
</dbReference>
<proteinExistence type="inferred from homology"/>
<feature type="region of interest" description="Disordered" evidence="13">
    <location>
        <begin position="981"/>
        <end position="1018"/>
    </location>
</feature>
<keyword evidence="6 11" id="KW-0949">S-adenosyl-L-methionine</keyword>
<feature type="compositionally biased region" description="Basic and acidic residues" evidence="13">
    <location>
        <begin position="982"/>
        <end position="992"/>
    </location>
</feature>
<dbReference type="PANTHER" id="PTHR21451:SF0">
    <property type="entry name" value="HISTONE-LYSINE N-METHYLTRANSFERASE, H3 LYSINE-79 SPECIFIC"/>
    <property type="match status" value="1"/>
</dbReference>
<dbReference type="SUPFAM" id="SSF53335">
    <property type="entry name" value="S-adenosyl-L-methionine-dependent methyltransferases"/>
    <property type="match status" value="1"/>
</dbReference>
<keyword evidence="7 11" id="KW-0156">Chromatin regulator</keyword>
<dbReference type="GO" id="GO:0006281">
    <property type="term" value="P:DNA repair"/>
    <property type="evidence" value="ECO:0007669"/>
    <property type="project" value="TreeGrafter"/>
</dbReference>
<comment type="miscellaneous">
    <text evidence="11">In contrast to other lysine histone methyltransferases, it does not contain a SET domain, suggesting the existence of another mechanism for methylation of lysine residues of histones.</text>
</comment>
<dbReference type="GO" id="GO:0032259">
    <property type="term" value="P:methylation"/>
    <property type="evidence" value="ECO:0007669"/>
    <property type="project" value="UniProtKB-KW"/>
</dbReference>
<dbReference type="Proteomes" id="UP000002258">
    <property type="component" value="Chromosome 2"/>
</dbReference>
<dbReference type="GO" id="GO:0005634">
    <property type="term" value="C:nucleus"/>
    <property type="evidence" value="ECO:0007669"/>
    <property type="project" value="UniProtKB-SubCell"/>
</dbReference>
<dbReference type="eggNOG" id="KOG3924">
    <property type="taxonomic scope" value="Eukaryota"/>
</dbReference>
<evidence type="ECO:0000256" key="7">
    <source>
        <dbReference type="ARBA" id="ARBA00022853"/>
    </source>
</evidence>
<evidence type="ECO:0000313" key="16">
    <source>
        <dbReference type="Proteomes" id="UP000002258"/>
    </source>
</evidence>
<keyword evidence="5 11" id="KW-0808">Transferase</keyword>
<evidence type="ECO:0000256" key="12">
    <source>
        <dbReference type="SAM" id="Coils"/>
    </source>
</evidence>
<dbReference type="PANTHER" id="PTHR21451">
    <property type="entry name" value="HISTONE H3 METHYLTRANSFERASE"/>
    <property type="match status" value="1"/>
</dbReference>
<dbReference type="InterPro" id="IPR025789">
    <property type="entry name" value="DOT1_dom"/>
</dbReference>
<dbReference type="STRING" id="322104.A3LQ22"/>
<keyword evidence="16" id="KW-1185">Reference proteome</keyword>
<dbReference type="EMBL" id="CP000496">
    <property type="protein sequence ID" value="ABN64600.2"/>
    <property type="molecule type" value="Genomic_DNA"/>
</dbReference>
<feature type="compositionally biased region" description="Polar residues" evidence="13">
    <location>
        <begin position="993"/>
        <end position="1015"/>
    </location>
</feature>
<dbReference type="AlphaFoldDB" id="A3LQ22"/>
<dbReference type="GeneID" id="4837176"/>
<evidence type="ECO:0000256" key="3">
    <source>
        <dbReference type="ARBA" id="ARBA00020987"/>
    </source>
</evidence>
<reference evidence="15 16" key="1">
    <citation type="journal article" date="2007" name="Nat. Biotechnol.">
        <title>Genome sequence of the lignocellulose-bioconverting and xylose-fermenting yeast Pichia stipitis.</title>
        <authorList>
            <person name="Jeffries T.W."/>
            <person name="Grigoriev I.V."/>
            <person name="Grimwood J."/>
            <person name="Laplaza J.M."/>
            <person name="Aerts A."/>
            <person name="Salamov A."/>
            <person name="Schmutz J."/>
            <person name="Lindquist E."/>
            <person name="Dehal P."/>
            <person name="Shapiro H."/>
            <person name="Jin Y.S."/>
            <person name="Passoth V."/>
            <person name="Richardson P.M."/>
        </authorList>
    </citation>
    <scope>NUCLEOTIDE SEQUENCE [LARGE SCALE GENOMIC DNA]</scope>
    <source>
        <strain evidence="16">ATCC 58785 / CBS 6054 / NBRC 10063 / NRRL Y-11545</strain>
    </source>
</reference>
<evidence type="ECO:0000313" key="15">
    <source>
        <dbReference type="EMBL" id="ABN64600.2"/>
    </source>
</evidence>
<comment type="activity regulation">
    <text evidence="11">Ubiquitination of histone H2B to form H2BK123ub1 is required for efficient DOT1 methyltransferase activity on histone H3.</text>
</comment>
<feature type="compositionally biased region" description="Basic residues" evidence="13">
    <location>
        <begin position="387"/>
        <end position="413"/>
    </location>
</feature>
<dbReference type="PROSITE" id="PS51569">
    <property type="entry name" value="DOT1"/>
    <property type="match status" value="1"/>
</dbReference>
<dbReference type="GO" id="GO:0000077">
    <property type="term" value="P:DNA damage checkpoint signaling"/>
    <property type="evidence" value="ECO:0007669"/>
    <property type="project" value="TreeGrafter"/>
</dbReference>
<evidence type="ECO:0000256" key="6">
    <source>
        <dbReference type="ARBA" id="ARBA00022691"/>
    </source>
</evidence>
<comment type="similarity">
    <text evidence="11">Belongs to the class I-like SAM-binding methyltransferase superfamily. DOT1 family.</text>
</comment>
<dbReference type="InParanoid" id="A3LQ22"/>
<feature type="compositionally biased region" description="Acidic residues" evidence="13">
    <location>
        <begin position="432"/>
        <end position="445"/>
    </location>
</feature>
<name>A3LQ22_PICST</name>
<keyword evidence="4 11" id="KW-0489">Methyltransferase</keyword>
<evidence type="ECO:0000256" key="10">
    <source>
        <dbReference type="ARBA" id="ARBA00047770"/>
    </source>
</evidence>
<dbReference type="Gene3D" id="3.40.50.150">
    <property type="entry name" value="Vaccinia Virus protein VP39"/>
    <property type="match status" value="1"/>
</dbReference>
<comment type="function">
    <text evidence="11">Histone methyltransferase that specifically trimethylates histone H3 to form H3K79me3. This methylation is required for telomere silencing and for the pachytene checkpoint during the meiotic cell cycle by allowing the recruitment of RAD9 to double strand breaks. Nucleosomes are preferred as substrate compared to free histone.</text>
</comment>
<protein>
    <recommendedName>
        <fullName evidence="3 11">Histone-lysine N-methyltransferase, H3 lysine-79 specific</fullName>
        <ecNumber evidence="2 11">2.1.1.360</ecNumber>
    </recommendedName>
    <alternativeName>
        <fullName evidence="9 11">Histone H3-K79 methyltransferase</fullName>
    </alternativeName>
</protein>
<evidence type="ECO:0000256" key="9">
    <source>
        <dbReference type="ARBA" id="ARBA00029821"/>
    </source>
</evidence>
<feature type="non-terminal residue" evidence="15">
    <location>
        <position position="1"/>
    </location>
</feature>
<comment type="catalytic activity">
    <reaction evidence="10 11">
        <text>L-lysyl(79)-[histone H3] + 3 S-adenosyl-L-methionine = N(6),N(6),N(6)-trimethyl-L-lysyl(79)-[histone H3] + 3 S-adenosyl-L-homocysteine + 3 H(+)</text>
        <dbReference type="Rhea" id="RHEA:60328"/>
        <dbReference type="Rhea" id="RHEA-COMP:15549"/>
        <dbReference type="Rhea" id="RHEA-COMP:15552"/>
        <dbReference type="ChEBI" id="CHEBI:15378"/>
        <dbReference type="ChEBI" id="CHEBI:29969"/>
        <dbReference type="ChEBI" id="CHEBI:57856"/>
        <dbReference type="ChEBI" id="CHEBI:59789"/>
        <dbReference type="ChEBI" id="CHEBI:61961"/>
        <dbReference type="EC" id="2.1.1.360"/>
    </reaction>
</comment>
<dbReference type="RefSeq" id="XP_001382629.2">
    <property type="nucleotide sequence ID" value="XM_001382592.1"/>
</dbReference>
<dbReference type="HOGENOM" id="CLU_004528_0_0_1"/>
<evidence type="ECO:0000256" key="1">
    <source>
        <dbReference type="ARBA" id="ARBA00004123"/>
    </source>
</evidence>
<evidence type="ECO:0000256" key="2">
    <source>
        <dbReference type="ARBA" id="ARBA00012190"/>
    </source>
</evidence>
<dbReference type="Gene3D" id="1.10.260.170">
    <property type="match status" value="1"/>
</dbReference>
<keyword evidence="12" id="KW-0175">Coiled coil</keyword>
<accession>A3LQ22</accession>
<evidence type="ECO:0000256" key="13">
    <source>
        <dbReference type="SAM" id="MobiDB-lite"/>
    </source>
</evidence>
<dbReference type="InterPro" id="IPR029063">
    <property type="entry name" value="SAM-dependent_MTases_sf"/>
</dbReference>
<evidence type="ECO:0000256" key="11">
    <source>
        <dbReference type="RuleBase" id="RU271113"/>
    </source>
</evidence>
<keyword evidence="8 11" id="KW-0539">Nucleus</keyword>
<gene>
    <name evidence="15" type="ORF">PICST_41120</name>
</gene>